<keyword evidence="1" id="KW-1133">Transmembrane helix</keyword>
<sequence length="146" mass="15204">MGLFGGSSSKSYSTTIMEDHRVIAEEAEIMAGAGSAVTISYPESVAVAPQAVVGDIVIQPYSPGVQQTISELIETVQLVSRETIPVLVSTFGDAISLTSEAGMRATDILGEKLQQTQLGQAAILPGIAKYLLIAVGAILIAGKVWK</sequence>
<protein>
    <submittedName>
        <fullName evidence="2">Uncharacterized protein</fullName>
    </submittedName>
</protein>
<evidence type="ECO:0000256" key="1">
    <source>
        <dbReference type="SAM" id="Phobius"/>
    </source>
</evidence>
<feature type="transmembrane region" description="Helical" evidence="1">
    <location>
        <begin position="122"/>
        <end position="145"/>
    </location>
</feature>
<keyword evidence="1" id="KW-0472">Membrane</keyword>
<evidence type="ECO:0000313" key="2">
    <source>
        <dbReference type="EMBL" id="KKN29775.1"/>
    </source>
</evidence>
<keyword evidence="1" id="KW-0812">Transmembrane</keyword>
<reference evidence="2" key="1">
    <citation type="journal article" date="2015" name="Nature">
        <title>Complex archaea that bridge the gap between prokaryotes and eukaryotes.</title>
        <authorList>
            <person name="Spang A."/>
            <person name="Saw J.H."/>
            <person name="Jorgensen S.L."/>
            <person name="Zaremba-Niedzwiedzka K."/>
            <person name="Martijn J."/>
            <person name="Lind A.E."/>
            <person name="van Eijk R."/>
            <person name="Schleper C."/>
            <person name="Guy L."/>
            <person name="Ettema T.J."/>
        </authorList>
    </citation>
    <scope>NUCLEOTIDE SEQUENCE</scope>
</reference>
<proteinExistence type="predicted"/>
<dbReference type="AlphaFoldDB" id="A0A0F9PDB1"/>
<name>A0A0F9PDB1_9ZZZZ</name>
<comment type="caution">
    <text evidence="2">The sequence shown here is derived from an EMBL/GenBank/DDBJ whole genome shotgun (WGS) entry which is preliminary data.</text>
</comment>
<organism evidence="2">
    <name type="scientific">marine sediment metagenome</name>
    <dbReference type="NCBI Taxonomy" id="412755"/>
    <lineage>
        <taxon>unclassified sequences</taxon>
        <taxon>metagenomes</taxon>
        <taxon>ecological metagenomes</taxon>
    </lineage>
</organism>
<accession>A0A0F9PDB1</accession>
<gene>
    <name evidence="2" type="ORF">LCGC14_0840730</name>
</gene>
<dbReference type="EMBL" id="LAZR01002459">
    <property type="protein sequence ID" value="KKN29775.1"/>
    <property type="molecule type" value="Genomic_DNA"/>
</dbReference>